<evidence type="ECO:0000256" key="2">
    <source>
        <dbReference type="SAM" id="SignalP"/>
    </source>
</evidence>
<dbReference type="STRING" id="151549.A0A4C1SCZ7"/>
<feature type="signal peptide" evidence="2">
    <location>
        <begin position="1"/>
        <end position="15"/>
    </location>
</feature>
<dbReference type="OrthoDB" id="6369184at2759"/>
<proteinExistence type="predicted"/>
<comment type="caution">
    <text evidence="3">The sequence shown here is derived from an EMBL/GenBank/DDBJ whole genome shotgun (WGS) entry which is preliminary data.</text>
</comment>
<feature type="chain" id="PRO_5020032565" evidence="2">
    <location>
        <begin position="16"/>
        <end position="162"/>
    </location>
</feature>
<sequence>MSMMIWMFCVGKWWALKYHTPDGVLRLRFFADASPWTTGKGLKLLITSLACESEEFSRSPKGSNDGEDDDDVEDDDSIAITPPPESFQPPESELMQIFRNLTGKDQYQTVSLPPVYGLNYPTQLPSPPYPTTGTVFLPSLANQRPLPFYPGNDKQNVFHHLA</sequence>
<gene>
    <name evidence="3" type="ORF">EVAR_71909_1</name>
</gene>
<dbReference type="EMBL" id="BGZK01006524">
    <property type="protein sequence ID" value="GBO99266.1"/>
    <property type="molecule type" value="Genomic_DNA"/>
</dbReference>
<evidence type="ECO:0000313" key="3">
    <source>
        <dbReference type="EMBL" id="GBO99266.1"/>
    </source>
</evidence>
<feature type="compositionally biased region" description="Acidic residues" evidence="1">
    <location>
        <begin position="65"/>
        <end position="77"/>
    </location>
</feature>
<evidence type="ECO:0000313" key="4">
    <source>
        <dbReference type="Proteomes" id="UP000299102"/>
    </source>
</evidence>
<dbReference type="AlphaFoldDB" id="A0A4C1SCZ7"/>
<evidence type="ECO:0000256" key="1">
    <source>
        <dbReference type="SAM" id="MobiDB-lite"/>
    </source>
</evidence>
<dbReference type="Proteomes" id="UP000299102">
    <property type="component" value="Unassembled WGS sequence"/>
</dbReference>
<protein>
    <submittedName>
        <fullName evidence="3">Uncharacterized protein</fullName>
    </submittedName>
</protein>
<keyword evidence="2" id="KW-0732">Signal</keyword>
<feature type="region of interest" description="Disordered" evidence="1">
    <location>
        <begin position="55"/>
        <end position="91"/>
    </location>
</feature>
<accession>A0A4C1SCZ7</accession>
<keyword evidence="4" id="KW-1185">Reference proteome</keyword>
<reference evidence="3 4" key="1">
    <citation type="journal article" date="2019" name="Commun. Biol.">
        <title>The bagworm genome reveals a unique fibroin gene that provides high tensile strength.</title>
        <authorList>
            <person name="Kono N."/>
            <person name="Nakamura H."/>
            <person name="Ohtoshi R."/>
            <person name="Tomita M."/>
            <person name="Numata K."/>
            <person name="Arakawa K."/>
        </authorList>
    </citation>
    <scope>NUCLEOTIDE SEQUENCE [LARGE SCALE GENOMIC DNA]</scope>
</reference>
<name>A0A4C1SCZ7_EUMVA</name>
<organism evidence="3 4">
    <name type="scientific">Eumeta variegata</name>
    <name type="common">Bagworm moth</name>
    <name type="synonym">Eumeta japonica</name>
    <dbReference type="NCBI Taxonomy" id="151549"/>
    <lineage>
        <taxon>Eukaryota</taxon>
        <taxon>Metazoa</taxon>
        <taxon>Ecdysozoa</taxon>
        <taxon>Arthropoda</taxon>
        <taxon>Hexapoda</taxon>
        <taxon>Insecta</taxon>
        <taxon>Pterygota</taxon>
        <taxon>Neoptera</taxon>
        <taxon>Endopterygota</taxon>
        <taxon>Lepidoptera</taxon>
        <taxon>Glossata</taxon>
        <taxon>Ditrysia</taxon>
        <taxon>Tineoidea</taxon>
        <taxon>Psychidae</taxon>
        <taxon>Oiketicinae</taxon>
        <taxon>Eumeta</taxon>
    </lineage>
</organism>